<dbReference type="Proteomes" id="UP000298030">
    <property type="component" value="Unassembled WGS sequence"/>
</dbReference>
<dbReference type="OrthoDB" id="3263163at2759"/>
<dbReference type="EMBL" id="QPFP01000007">
    <property type="protein sequence ID" value="TEB35275.1"/>
    <property type="molecule type" value="Genomic_DNA"/>
</dbReference>
<evidence type="ECO:0008006" key="3">
    <source>
        <dbReference type="Google" id="ProtNLM"/>
    </source>
</evidence>
<accession>A0A4Y7TM58</accession>
<comment type="caution">
    <text evidence="1">The sequence shown here is derived from an EMBL/GenBank/DDBJ whole genome shotgun (WGS) entry which is preliminary data.</text>
</comment>
<proteinExistence type="predicted"/>
<name>A0A4Y7TM58_COPMI</name>
<evidence type="ECO:0000313" key="1">
    <source>
        <dbReference type="EMBL" id="TEB35275.1"/>
    </source>
</evidence>
<organism evidence="1 2">
    <name type="scientific">Coprinellus micaceus</name>
    <name type="common">Glistening ink-cap mushroom</name>
    <name type="synonym">Coprinus micaceus</name>
    <dbReference type="NCBI Taxonomy" id="71717"/>
    <lineage>
        <taxon>Eukaryota</taxon>
        <taxon>Fungi</taxon>
        <taxon>Dikarya</taxon>
        <taxon>Basidiomycota</taxon>
        <taxon>Agaricomycotina</taxon>
        <taxon>Agaricomycetes</taxon>
        <taxon>Agaricomycetidae</taxon>
        <taxon>Agaricales</taxon>
        <taxon>Agaricineae</taxon>
        <taxon>Psathyrellaceae</taxon>
        <taxon>Coprinellus</taxon>
    </lineage>
</organism>
<dbReference type="AlphaFoldDB" id="A0A4Y7TM58"/>
<evidence type="ECO:0000313" key="2">
    <source>
        <dbReference type="Proteomes" id="UP000298030"/>
    </source>
</evidence>
<sequence length="182" mass="20356">MAESSLFAASPHQPIDVMLLVENSHQMSSIWDDLRNRYLSILMSRLQVATSEPITASVTVWVLESQSTTGSPRSYTDPYEAINDVRLSYEEENRVSSAKVDEAAIFLQALRAEDQSRSLHLIVVAASTPLDATDVSPWYGLADKLVQVRGFLPLFCPNWRQGPNLNRQIFTVTCSCVPRARI</sequence>
<protein>
    <recommendedName>
        <fullName evidence="3">Mediator of RNA polymerase II transcription subunit 25</fullName>
    </recommendedName>
</protein>
<keyword evidence="2" id="KW-1185">Reference proteome</keyword>
<reference evidence="1 2" key="1">
    <citation type="journal article" date="2019" name="Nat. Ecol. Evol.">
        <title>Megaphylogeny resolves global patterns of mushroom evolution.</title>
        <authorList>
            <person name="Varga T."/>
            <person name="Krizsan K."/>
            <person name="Foldi C."/>
            <person name="Dima B."/>
            <person name="Sanchez-Garcia M."/>
            <person name="Sanchez-Ramirez S."/>
            <person name="Szollosi G.J."/>
            <person name="Szarkandi J.G."/>
            <person name="Papp V."/>
            <person name="Albert L."/>
            <person name="Andreopoulos W."/>
            <person name="Angelini C."/>
            <person name="Antonin V."/>
            <person name="Barry K.W."/>
            <person name="Bougher N.L."/>
            <person name="Buchanan P."/>
            <person name="Buyck B."/>
            <person name="Bense V."/>
            <person name="Catcheside P."/>
            <person name="Chovatia M."/>
            <person name="Cooper J."/>
            <person name="Damon W."/>
            <person name="Desjardin D."/>
            <person name="Finy P."/>
            <person name="Geml J."/>
            <person name="Haridas S."/>
            <person name="Hughes K."/>
            <person name="Justo A."/>
            <person name="Karasinski D."/>
            <person name="Kautmanova I."/>
            <person name="Kiss B."/>
            <person name="Kocsube S."/>
            <person name="Kotiranta H."/>
            <person name="LaButti K.M."/>
            <person name="Lechner B.E."/>
            <person name="Liimatainen K."/>
            <person name="Lipzen A."/>
            <person name="Lukacs Z."/>
            <person name="Mihaltcheva S."/>
            <person name="Morgado L.N."/>
            <person name="Niskanen T."/>
            <person name="Noordeloos M.E."/>
            <person name="Ohm R.A."/>
            <person name="Ortiz-Santana B."/>
            <person name="Ovrebo C."/>
            <person name="Racz N."/>
            <person name="Riley R."/>
            <person name="Savchenko A."/>
            <person name="Shiryaev A."/>
            <person name="Soop K."/>
            <person name="Spirin V."/>
            <person name="Szebenyi C."/>
            <person name="Tomsovsky M."/>
            <person name="Tulloss R.E."/>
            <person name="Uehling J."/>
            <person name="Grigoriev I.V."/>
            <person name="Vagvolgyi C."/>
            <person name="Papp T."/>
            <person name="Martin F.M."/>
            <person name="Miettinen O."/>
            <person name="Hibbett D.S."/>
            <person name="Nagy L.G."/>
        </authorList>
    </citation>
    <scope>NUCLEOTIDE SEQUENCE [LARGE SCALE GENOMIC DNA]</scope>
    <source>
        <strain evidence="1 2">FP101781</strain>
    </source>
</reference>
<gene>
    <name evidence="1" type="ORF">FA13DRAFT_1728073</name>
</gene>